<organism evidence="2 3">
    <name type="scientific">Trichobilharzia regenti</name>
    <name type="common">Nasal bird schistosome</name>
    <dbReference type="NCBI Taxonomy" id="157069"/>
    <lineage>
        <taxon>Eukaryota</taxon>
        <taxon>Metazoa</taxon>
        <taxon>Spiralia</taxon>
        <taxon>Lophotrochozoa</taxon>
        <taxon>Platyhelminthes</taxon>
        <taxon>Trematoda</taxon>
        <taxon>Digenea</taxon>
        <taxon>Strigeidida</taxon>
        <taxon>Schistosomatoidea</taxon>
        <taxon>Schistosomatidae</taxon>
        <taxon>Trichobilharzia</taxon>
    </lineage>
</organism>
<sequence>MHLSLSLVTVIIVLLHSISVVKGGIFSWNRTEVCVSARRMQLIQQRVDSFQRIIQSYKKLNTRYEDRIVQVDTISQIITNNLKEAFPSRASITDRYYQCINKNYLEYHRPDIFKVMMPSVLVLIEEYKEIDPDINAALFHCKYLLKEAKDELKHSRFGPAYTGCDRFLPPFSSQGIRSWNLLVSQVYEEMSTREAIKELLPIYEAIVDRLTSVQQWFRWKKQC</sequence>
<reference evidence="3" key="2">
    <citation type="submission" date="2023-11" db="UniProtKB">
        <authorList>
            <consortium name="WormBaseParasite"/>
        </authorList>
    </citation>
    <scope>IDENTIFICATION</scope>
</reference>
<evidence type="ECO:0000313" key="3">
    <source>
        <dbReference type="WBParaSite" id="TREG1_115200.1"/>
    </source>
</evidence>
<evidence type="ECO:0000256" key="1">
    <source>
        <dbReference type="SAM" id="SignalP"/>
    </source>
</evidence>
<name>A0AA85IQP1_TRIRE</name>
<feature type="signal peptide" evidence="1">
    <location>
        <begin position="1"/>
        <end position="23"/>
    </location>
</feature>
<dbReference type="AlphaFoldDB" id="A0AA85IQP1"/>
<protein>
    <submittedName>
        <fullName evidence="3">Uncharacterized protein</fullName>
    </submittedName>
</protein>
<keyword evidence="2" id="KW-1185">Reference proteome</keyword>
<dbReference type="WBParaSite" id="TREG1_115200.1">
    <property type="protein sequence ID" value="TREG1_115200.1"/>
    <property type="gene ID" value="TREG1_115200"/>
</dbReference>
<evidence type="ECO:0000313" key="2">
    <source>
        <dbReference type="Proteomes" id="UP000050795"/>
    </source>
</evidence>
<proteinExistence type="predicted"/>
<feature type="chain" id="PRO_5041645043" evidence="1">
    <location>
        <begin position="24"/>
        <end position="223"/>
    </location>
</feature>
<dbReference type="Proteomes" id="UP000050795">
    <property type="component" value="Unassembled WGS sequence"/>
</dbReference>
<keyword evidence="1" id="KW-0732">Signal</keyword>
<reference evidence="2" key="1">
    <citation type="submission" date="2022-06" db="EMBL/GenBank/DDBJ databases">
        <authorList>
            <person name="Berger JAMES D."/>
            <person name="Berger JAMES D."/>
        </authorList>
    </citation>
    <scope>NUCLEOTIDE SEQUENCE [LARGE SCALE GENOMIC DNA]</scope>
</reference>
<accession>A0AA85IQP1</accession>